<dbReference type="EMBL" id="BHVU01000107">
    <property type="protein sequence ID" value="GCA93419.1"/>
    <property type="molecule type" value="Genomic_DNA"/>
</dbReference>
<sequence length="103" mass="11893">MVNSSKRSTTSLELLISEIEATPREYWTELLETLRQFRQTIPSTNSPIINAEQAQKNQAAINLLDSWLSEDEDASEHQQTWDYLKKVMDEDRLSDRPGVVVEI</sequence>
<proteinExistence type="predicted"/>
<gene>
    <name evidence="1" type="ORF">MAE30S32_20710</name>
</gene>
<protein>
    <recommendedName>
        <fullName evidence="3">DUF2281 domain-containing protein</fullName>
    </recommendedName>
</protein>
<dbReference type="Proteomes" id="UP000321223">
    <property type="component" value="Unassembled WGS sequence"/>
</dbReference>
<accession>A0A510PI57</accession>
<evidence type="ECO:0008006" key="3">
    <source>
        <dbReference type="Google" id="ProtNLM"/>
    </source>
</evidence>
<evidence type="ECO:0000313" key="2">
    <source>
        <dbReference type="Proteomes" id="UP000321223"/>
    </source>
</evidence>
<dbReference type="RefSeq" id="WP_222595584.1">
    <property type="nucleotide sequence ID" value="NZ_BHVU01000107.1"/>
</dbReference>
<reference evidence="1 2" key="1">
    <citation type="journal article" date="2019" name="Appl. Environ. Microbiol.">
        <title>Co-occurrence of broad and narrow host-range viruses infecting the toxic bloom-forming cyanobacterium Microcystis aeruginosa.</title>
        <authorList>
            <person name="Morimoto D."/>
            <person name="Tominaga K."/>
            <person name="Nishimura Y."/>
            <person name="Yoshida N."/>
            <person name="Kimura S."/>
            <person name="Sako Y."/>
            <person name="Yoshida T."/>
        </authorList>
    </citation>
    <scope>NUCLEOTIDE SEQUENCE [LARGE SCALE GENOMIC DNA]</scope>
    <source>
        <strain evidence="1 2">11-30S32</strain>
    </source>
</reference>
<organism evidence="1 2">
    <name type="scientific">Microcystis aeruginosa 11-30S32</name>
    <dbReference type="NCBI Taxonomy" id="2358142"/>
    <lineage>
        <taxon>Bacteria</taxon>
        <taxon>Bacillati</taxon>
        <taxon>Cyanobacteriota</taxon>
        <taxon>Cyanophyceae</taxon>
        <taxon>Oscillatoriophycideae</taxon>
        <taxon>Chroococcales</taxon>
        <taxon>Microcystaceae</taxon>
        <taxon>Microcystis</taxon>
    </lineage>
</organism>
<comment type="caution">
    <text evidence="1">The sequence shown here is derived from an EMBL/GenBank/DDBJ whole genome shotgun (WGS) entry which is preliminary data.</text>
</comment>
<name>A0A510PI57_MICAE</name>
<dbReference type="AlphaFoldDB" id="A0A510PI57"/>
<evidence type="ECO:0000313" key="1">
    <source>
        <dbReference type="EMBL" id="GCA93419.1"/>
    </source>
</evidence>